<dbReference type="GeneID" id="34527951"/>
<dbReference type="Proteomes" id="UP000006310">
    <property type="component" value="Chromosome 10"/>
</dbReference>
<feature type="domain" description="Retroviral polymerase SH3-like" evidence="1">
    <location>
        <begin position="42"/>
        <end position="101"/>
    </location>
</feature>
<proteinExistence type="predicted"/>
<evidence type="ECO:0000313" key="3">
    <source>
        <dbReference type="Proteomes" id="UP000006310"/>
    </source>
</evidence>
<dbReference type="KEGG" id="kng:KNAG_0J01140"/>
<evidence type="ECO:0000313" key="2">
    <source>
        <dbReference type="EMBL" id="CCK72196.1"/>
    </source>
</evidence>
<dbReference type="RefSeq" id="XP_022466441.1">
    <property type="nucleotide sequence ID" value="XM_022610112.1"/>
</dbReference>
<keyword evidence="3" id="KW-1185">Reference proteome</keyword>
<sequence>MCAAYLVNRLPVMHKNGIIPFAKYHTDNTEVLSHKNLRTFGCAAYASAPKVNRDGKLAPTTISGVMVGYAENWKAYRIYHPQDNKTHESNQVSFDETVFPLWNPVASHNAYDSATSATKDIPHYVPSGGRDAATMSPVSFRPLDLNKGVTATGPEVKAPVTISKSMEATSDTKEVAMLDVQSNASEKRVLKPQQAPMGDYGGILREIQQTQQTQQALLESIMNGEVRLLAPDTAGGDFTV</sequence>
<reference evidence="2 3" key="1">
    <citation type="journal article" date="2011" name="Proc. Natl. Acad. Sci. U.S.A.">
        <title>Evolutionary erosion of yeast sex chromosomes by mating-type switching accidents.</title>
        <authorList>
            <person name="Gordon J.L."/>
            <person name="Armisen D."/>
            <person name="Proux-Wera E."/>
            <person name="Oheigeartaigh S.S."/>
            <person name="Byrne K.P."/>
            <person name="Wolfe K.H."/>
        </authorList>
    </citation>
    <scope>NUCLEOTIDE SEQUENCE [LARGE SCALE GENOMIC DNA]</scope>
    <source>
        <strain evidence="3">ATCC MYA-139 / BCRC 22969 / CBS 8797 / CCRC 22969 / KCTC 17520 / NBRC 10181 / NCYC 3082</strain>
    </source>
</reference>
<protein>
    <recommendedName>
        <fullName evidence="1">Retroviral polymerase SH3-like domain-containing protein</fullName>
    </recommendedName>
</protein>
<dbReference type="EMBL" id="HE978323">
    <property type="protein sequence ID" value="CCK72196.1"/>
    <property type="molecule type" value="Genomic_DNA"/>
</dbReference>
<dbReference type="HOGENOM" id="CLU_1156545_0_0_1"/>
<reference evidence="3" key="2">
    <citation type="submission" date="2012-08" db="EMBL/GenBank/DDBJ databases">
        <title>Genome sequence of Kazachstania naganishii.</title>
        <authorList>
            <person name="Gordon J.L."/>
            <person name="Armisen D."/>
            <person name="Proux-Wera E."/>
            <person name="OhEigeartaigh S.S."/>
            <person name="Byrne K.P."/>
            <person name="Wolfe K.H."/>
        </authorList>
    </citation>
    <scope>NUCLEOTIDE SEQUENCE [LARGE SCALE GENOMIC DNA]</scope>
    <source>
        <strain evidence="3">ATCC MYA-139 / BCRC 22969 / CBS 8797 / CCRC 22969 / KCTC 17520 / NBRC 10181 / NCYC 3082</strain>
    </source>
</reference>
<dbReference type="STRING" id="1071383.J7SAI4"/>
<dbReference type="Pfam" id="PF25597">
    <property type="entry name" value="SH3_retrovirus"/>
    <property type="match status" value="1"/>
</dbReference>
<organism evidence="2 3">
    <name type="scientific">Huiozyma naganishii (strain ATCC MYA-139 / BCRC 22969 / CBS 8797 / KCTC 17520 / NBRC 10181 / NCYC 3082 / Yp74L-3)</name>
    <name type="common">Yeast</name>
    <name type="synonym">Kazachstania naganishii</name>
    <dbReference type="NCBI Taxonomy" id="1071383"/>
    <lineage>
        <taxon>Eukaryota</taxon>
        <taxon>Fungi</taxon>
        <taxon>Dikarya</taxon>
        <taxon>Ascomycota</taxon>
        <taxon>Saccharomycotina</taxon>
        <taxon>Saccharomycetes</taxon>
        <taxon>Saccharomycetales</taxon>
        <taxon>Saccharomycetaceae</taxon>
        <taxon>Huiozyma</taxon>
    </lineage>
</organism>
<accession>J7SAI4</accession>
<gene>
    <name evidence="2" type="primary">KNAG0J01140</name>
    <name evidence="2" type="ordered locus">KNAG_0J01140</name>
</gene>
<name>J7SAI4_HUIN7</name>
<evidence type="ECO:0000259" key="1">
    <source>
        <dbReference type="Pfam" id="PF25597"/>
    </source>
</evidence>
<dbReference type="OrthoDB" id="413361at2759"/>
<dbReference type="AlphaFoldDB" id="J7SAI4"/>
<dbReference type="InterPro" id="IPR057670">
    <property type="entry name" value="SH3_retrovirus"/>
</dbReference>